<protein>
    <recommendedName>
        <fullName evidence="5">Regulator of Vps4 activity in the MVB pathway protein</fullName>
    </recommendedName>
</protein>
<feature type="compositionally biased region" description="Basic residues" evidence="2">
    <location>
        <begin position="344"/>
        <end position="354"/>
    </location>
</feature>
<feature type="region of interest" description="Disordered" evidence="2">
    <location>
        <begin position="301"/>
        <end position="495"/>
    </location>
</feature>
<gene>
    <name evidence="3" type="ORF">ACH5RR_024517</name>
</gene>
<proteinExistence type="inferred from homology"/>
<reference evidence="3 4" key="1">
    <citation type="submission" date="2024-11" db="EMBL/GenBank/DDBJ databases">
        <title>A near-complete genome assembly of Cinchona calisaya.</title>
        <authorList>
            <person name="Lian D.C."/>
            <person name="Zhao X.W."/>
            <person name="Wei L."/>
        </authorList>
    </citation>
    <scope>NUCLEOTIDE SEQUENCE [LARGE SCALE GENOMIC DNA]</scope>
    <source>
        <tissue evidence="3">Nenye</tissue>
    </source>
</reference>
<dbReference type="Proteomes" id="UP001630127">
    <property type="component" value="Unassembled WGS sequence"/>
</dbReference>
<evidence type="ECO:0000313" key="3">
    <source>
        <dbReference type="EMBL" id="KAL3511800.1"/>
    </source>
</evidence>
<dbReference type="EMBL" id="JBJUIK010000011">
    <property type="protein sequence ID" value="KAL3511800.1"/>
    <property type="molecule type" value="Genomic_DNA"/>
</dbReference>
<dbReference type="PANTHER" id="PTHR12161:SF88">
    <property type="entry name" value="REGULATOR OF VPS4 ACTIVITY IN THE MVB PATHWAY PROTEIN"/>
    <property type="match status" value="1"/>
</dbReference>
<evidence type="ECO:0000256" key="2">
    <source>
        <dbReference type="SAM" id="MobiDB-lite"/>
    </source>
</evidence>
<comment type="caution">
    <text evidence="3">The sequence shown here is derived from an EMBL/GenBank/DDBJ whole genome shotgun (WGS) entry which is preliminary data.</text>
</comment>
<name>A0ABD2Z0B8_9GENT</name>
<evidence type="ECO:0000256" key="1">
    <source>
        <dbReference type="ARBA" id="ARBA00005536"/>
    </source>
</evidence>
<dbReference type="InterPro" id="IPR005061">
    <property type="entry name" value="Ist1"/>
</dbReference>
<evidence type="ECO:0000313" key="4">
    <source>
        <dbReference type="Proteomes" id="UP001630127"/>
    </source>
</evidence>
<keyword evidence="4" id="KW-1185">Reference proteome</keyword>
<dbReference type="Pfam" id="PF03398">
    <property type="entry name" value="Ist1"/>
    <property type="match status" value="1"/>
</dbReference>
<dbReference type="PANTHER" id="PTHR12161">
    <property type="entry name" value="IST1 FAMILY MEMBER"/>
    <property type="match status" value="1"/>
</dbReference>
<feature type="compositionally biased region" description="Basic and acidic residues" evidence="2">
    <location>
        <begin position="193"/>
        <end position="217"/>
    </location>
</feature>
<dbReference type="AlphaFoldDB" id="A0ABD2Z0B8"/>
<feature type="compositionally biased region" description="Basic and acidic residues" evidence="2">
    <location>
        <begin position="387"/>
        <end position="401"/>
    </location>
</feature>
<comment type="similarity">
    <text evidence="1">Belongs to the IST1 family.</text>
</comment>
<dbReference type="FunFam" id="1.20.1260.60:FF:000002">
    <property type="entry name" value="Vacuolar protein sorting-associated protein IST1"/>
    <property type="match status" value="1"/>
</dbReference>
<accession>A0ABD2Z0B8</accession>
<organism evidence="3 4">
    <name type="scientific">Cinchona calisaya</name>
    <dbReference type="NCBI Taxonomy" id="153742"/>
    <lineage>
        <taxon>Eukaryota</taxon>
        <taxon>Viridiplantae</taxon>
        <taxon>Streptophyta</taxon>
        <taxon>Embryophyta</taxon>
        <taxon>Tracheophyta</taxon>
        <taxon>Spermatophyta</taxon>
        <taxon>Magnoliopsida</taxon>
        <taxon>eudicotyledons</taxon>
        <taxon>Gunneridae</taxon>
        <taxon>Pentapetalae</taxon>
        <taxon>asterids</taxon>
        <taxon>lamiids</taxon>
        <taxon>Gentianales</taxon>
        <taxon>Rubiaceae</taxon>
        <taxon>Cinchonoideae</taxon>
        <taxon>Cinchoneae</taxon>
        <taxon>Cinchona</taxon>
    </lineage>
</organism>
<sequence>MFDGLLKSKFYSKCKSAIKMTKTRMEIIKRKRSAMQKYLKNDVIDLLKNGLDVNAYGRIEGLWNELNLSSCYDHVEQFCTLILNNLASMDKQRECPEECKEAASSLMFAAARFSDLPELRELRTVFSERYGNSIQFYANKDFVHKLKSTPPTKDMKLKLLQGIALEVGREWNSKTLERKLYKNPPTSAPDATKNGHEDKGNSPKGMDDSDQKGDTKGAMKYAPSQREAKRDAGDGKNLSHLSYGEAENNAPIKDIQVDCINRKVQGDELHTASTSEEENDDKKPFYYKSIRPPYMKSEVSITNTATNVPPTGYEIKVRESIQKSGLAGESDDLPNEDPTSYTKAKPKSVRRRSLKTLPGKDREENSGGASSETMKSKGINQGGGNEGRQHLKIPSERQHDERDEEERQMDRILMHLSRKKLPHDTVESKPVSKLSEQAANGTGRGTKDRSRNGPPTRVASLPADSSPTEAKNVHTRASSFQPEVLNSNGHVHPKLPDYDDFMARLAALRGNLK</sequence>
<feature type="region of interest" description="Disordered" evidence="2">
    <location>
        <begin position="176"/>
        <end position="245"/>
    </location>
</feature>
<dbReference type="Gene3D" id="1.20.1260.60">
    <property type="entry name" value="Vacuolar protein sorting-associated protein Ist1"/>
    <property type="match status" value="1"/>
</dbReference>
<feature type="compositionally biased region" description="Polar residues" evidence="2">
    <location>
        <begin position="463"/>
        <end position="489"/>
    </location>
</feature>
<dbReference type="InterPro" id="IPR042277">
    <property type="entry name" value="IST1-like"/>
</dbReference>
<evidence type="ECO:0008006" key="5">
    <source>
        <dbReference type="Google" id="ProtNLM"/>
    </source>
</evidence>